<accession>A0ABT5DIT8</accession>
<name>A0ABT5DIT8_9BACT</name>
<evidence type="ECO:0000256" key="1">
    <source>
        <dbReference type="SAM" id="MobiDB-lite"/>
    </source>
</evidence>
<proteinExistence type="predicted"/>
<sequence length="330" mass="35822">MAEVVGSRLPDESGNGLADAAELESIASQAAYETFLSAVKAVDPGALEECCADVVLAYHNVVRGVEGVLGSGAVIVGRLPNVNVVELSMLPQLVQGLAFAALQVHRQLQAASFGALYARVQHLRRKLRKAAEALAEANLLTDSDADEVRLHGHQDVLEDCSGLVALLRRNEARIVGRSPVTASDVAEAEQVTGKLRVMLGQSEEAPDGGAHVLIKAVEMRDRFWTLLNQRHDVLWRCGTWLYGRGVDERVPPLPVRQAMVRKSQPGTAERELPRAGPEPRRSMGPPSLAPARASPPASVPDTTRHLRDLQGEVERKTRFFVRMGIIPSQR</sequence>
<feature type="compositionally biased region" description="Basic and acidic residues" evidence="1">
    <location>
        <begin position="302"/>
        <end position="311"/>
    </location>
</feature>
<dbReference type="RefSeq" id="WP_272143910.1">
    <property type="nucleotide sequence ID" value="NZ_JAQNDM010000002.1"/>
</dbReference>
<feature type="compositionally biased region" description="Low complexity" evidence="1">
    <location>
        <begin position="285"/>
        <end position="300"/>
    </location>
</feature>
<evidence type="ECO:0000313" key="2">
    <source>
        <dbReference type="EMBL" id="MDC0713577.1"/>
    </source>
</evidence>
<comment type="caution">
    <text evidence="2">The sequence shown here is derived from an EMBL/GenBank/DDBJ whole genome shotgun (WGS) entry which is preliminary data.</text>
</comment>
<reference evidence="2 3" key="1">
    <citation type="submission" date="2022-11" db="EMBL/GenBank/DDBJ databases">
        <title>Minimal conservation of predation-associated metabolite biosynthetic gene clusters underscores biosynthetic potential of Myxococcota including descriptions for ten novel species: Archangium lansinium sp. nov., Myxococcus landrumus sp. nov., Nannocystis bai.</title>
        <authorList>
            <person name="Ahearne A."/>
            <person name="Stevens C."/>
            <person name="Dowd S."/>
        </authorList>
    </citation>
    <scope>NUCLEOTIDE SEQUENCE [LARGE SCALE GENOMIC DNA]</scope>
    <source>
        <strain evidence="2 3">NCWAL01</strain>
    </source>
</reference>
<dbReference type="EMBL" id="JAQNDM010000002">
    <property type="protein sequence ID" value="MDC0713577.1"/>
    <property type="molecule type" value="Genomic_DNA"/>
</dbReference>
<gene>
    <name evidence="2" type="ORF">POL68_34245</name>
</gene>
<dbReference type="Proteomes" id="UP001221838">
    <property type="component" value="Unassembled WGS sequence"/>
</dbReference>
<protein>
    <submittedName>
        <fullName evidence="2">Uncharacterized protein</fullName>
    </submittedName>
</protein>
<evidence type="ECO:0000313" key="3">
    <source>
        <dbReference type="Proteomes" id="UP001221838"/>
    </source>
</evidence>
<feature type="compositionally biased region" description="Basic and acidic residues" evidence="1">
    <location>
        <begin position="268"/>
        <end position="281"/>
    </location>
</feature>
<feature type="region of interest" description="Disordered" evidence="1">
    <location>
        <begin position="259"/>
        <end position="311"/>
    </location>
</feature>
<keyword evidence="3" id="KW-1185">Reference proteome</keyword>
<organism evidence="2 3">
    <name type="scientific">Stigmatella ashevillensis</name>
    <dbReference type="NCBI Taxonomy" id="2995309"/>
    <lineage>
        <taxon>Bacteria</taxon>
        <taxon>Pseudomonadati</taxon>
        <taxon>Myxococcota</taxon>
        <taxon>Myxococcia</taxon>
        <taxon>Myxococcales</taxon>
        <taxon>Cystobacterineae</taxon>
        <taxon>Archangiaceae</taxon>
        <taxon>Stigmatella</taxon>
    </lineage>
</organism>